<name>A0ACC0U9U4_9AGAM</name>
<proteinExistence type="predicted"/>
<keyword evidence="2" id="KW-1185">Reference proteome</keyword>
<comment type="caution">
    <text evidence="1">The sequence shown here is derived from an EMBL/GenBank/DDBJ whole genome shotgun (WGS) entry which is preliminary data.</text>
</comment>
<organism evidence="1 2">
    <name type="scientific">Russula earlei</name>
    <dbReference type="NCBI Taxonomy" id="71964"/>
    <lineage>
        <taxon>Eukaryota</taxon>
        <taxon>Fungi</taxon>
        <taxon>Dikarya</taxon>
        <taxon>Basidiomycota</taxon>
        <taxon>Agaricomycotina</taxon>
        <taxon>Agaricomycetes</taxon>
        <taxon>Russulales</taxon>
        <taxon>Russulaceae</taxon>
        <taxon>Russula</taxon>
    </lineage>
</organism>
<accession>A0ACC0U9U4</accession>
<gene>
    <name evidence="1" type="ORF">F5148DRAFT_939022</name>
</gene>
<protein>
    <submittedName>
        <fullName evidence="1">Uncharacterized protein</fullName>
    </submittedName>
</protein>
<reference evidence="1" key="1">
    <citation type="submission" date="2021-03" db="EMBL/GenBank/DDBJ databases">
        <title>Evolutionary priming and transition to the ectomycorrhizal habit in an iconic lineage of mushroom-forming fungi: is preadaptation a requirement?</title>
        <authorList>
            <consortium name="DOE Joint Genome Institute"/>
            <person name="Looney B.P."/>
            <person name="Miyauchi S."/>
            <person name="Morin E."/>
            <person name="Drula E."/>
            <person name="Courty P.E."/>
            <person name="Chicoki N."/>
            <person name="Fauchery L."/>
            <person name="Kohler A."/>
            <person name="Kuo A."/>
            <person name="LaButti K."/>
            <person name="Pangilinan J."/>
            <person name="Lipzen A."/>
            <person name="Riley R."/>
            <person name="Andreopoulos W."/>
            <person name="He G."/>
            <person name="Johnson J."/>
            <person name="Barry K.W."/>
            <person name="Grigoriev I.V."/>
            <person name="Nagy L."/>
            <person name="Hibbett D."/>
            <person name="Henrissat B."/>
            <person name="Matheny P.B."/>
            <person name="Labbe J."/>
            <person name="Martin A.F."/>
        </authorList>
    </citation>
    <scope>NUCLEOTIDE SEQUENCE</scope>
    <source>
        <strain evidence="1">BPL698</strain>
    </source>
</reference>
<dbReference type="EMBL" id="JAGFNK010000098">
    <property type="protein sequence ID" value="KAI9508221.1"/>
    <property type="molecule type" value="Genomic_DNA"/>
</dbReference>
<sequence>MLLRCGFSARTRSRPCHPRRRREIPRIAHPWHVLCGLYVMRTNRKPAMVPLANFPGGWPGGAVHLRSGLVLDRLSSFCLGTGPSFGAFRPERPTIARCSNGSAFDIWAARHAVQHEEDEGPDRPEPIFFFARHDREVGCVQLWGRLCYRRLSRDRLTDQITREYPRAGGNPGPQTWGIRTLPVLRALS</sequence>
<evidence type="ECO:0000313" key="2">
    <source>
        <dbReference type="Proteomes" id="UP001207468"/>
    </source>
</evidence>
<evidence type="ECO:0000313" key="1">
    <source>
        <dbReference type="EMBL" id="KAI9508221.1"/>
    </source>
</evidence>
<dbReference type="Proteomes" id="UP001207468">
    <property type="component" value="Unassembled WGS sequence"/>
</dbReference>